<keyword evidence="1" id="KW-0472">Membrane</keyword>
<proteinExistence type="predicted"/>
<dbReference type="GeneID" id="118404309"/>
<dbReference type="OMA" id="VVIIVEC"/>
<evidence type="ECO:0000313" key="3">
    <source>
        <dbReference type="Proteomes" id="UP000001554"/>
    </source>
</evidence>
<organism evidence="3 4">
    <name type="scientific">Branchiostoma floridae</name>
    <name type="common">Florida lancelet</name>
    <name type="synonym">Amphioxus</name>
    <dbReference type="NCBI Taxonomy" id="7739"/>
    <lineage>
        <taxon>Eukaryota</taxon>
        <taxon>Metazoa</taxon>
        <taxon>Chordata</taxon>
        <taxon>Cephalochordata</taxon>
        <taxon>Leptocardii</taxon>
        <taxon>Amphioxiformes</taxon>
        <taxon>Branchiostomatidae</taxon>
        <taxon>Branchiostoma</taxon>
    </lineage>
</organism>
<name>A0A9J7HJ18_BRAFL</name>
<keyword evidence="3" id="KW-1185">Reference proteome</keyword>
<evidence type="ECO:0000256" key="1">
    <source>
        <dbReference type="SAM" id="Phobius"/>
    </source>
</evidence>
<reference evidence="3" key="1">
    <citation type="journal article" date="2020" name="Nat. Ecol. Evol.">
        <title>Deeply conserved synteny resolves early events in vertebrate evolution.</title>
        <authorList>
            <person name="Simakov O."/>
            <person name="Marletaz F."/>
            <person name="Yue J.X."/>
            <person name="O'Connell B."/>
            <person name="Jenkins J."/>
            <person name="Brandt A."/>
            <person name="Calef R."/>
            <person name="Tung C.H."/>
            <person name="Huang T.K."/>
            <person name="Schmutz J."/>
            <person name="Satoh N."/>
            <person name="Yu J.K."/>
            <person name="Putnam N.H."/>
            <person name="Green R.E."/>
            <person name="Rokhsar D.S."/>
        </authorList>
    </citation>
    <scope>NUCLEOTIDE SEQUENCE [LARGE SCALE GENOMIC DNA]</scope>
    <source>
        <strain evidence="3">S238N-H82</strain>
    </source>
</reference>
<sequence>MAGLTTRTPFFGVVLVVLLTLMSSVVHPTAAQSTLPATVATTPDTGPYIGTTVGIVIAFECISLCAIIVMTTILVADKCQAYTVMKYASIIGPLVGCALAVVVIIVQCVPPNSGFVLIVTQASIAAGLNVLAAGSVLHQCCSKTSSIPGDEPDIPGFLMGFQFSVGCMVGLGGTIAAAFNVEPGTGTAGIVLGAICTVGIVAVFIWFICRVCCCKTTGSNDKSFKITA</sequence>
<protein>
    <submittedName>
        <fullName evidence="4">Uncharacterized protein LOC118404309</fullName>
    </submittedName>
</protein>
<dbReference type="Proteomes" id="UP000001554">
    <property type="component" value="Chromosome 17"/>
</dbReference>
<reference evidence="4" key="2">
    <citation type="submission" date="2025-08" db="UniProtKB">
        <authorList>
            <consortium name="RefSeq"/>
        </authorList>
    </citation>
    <scope>IDENTIFICATION</scope>
    <source>
        <strain evidence="4">S238N-H82</strain>
        <tissue evidence="4">Testes</tissue>
    </source>
</reference>
<feature type="transmembrane region" description="Helical" evidence="1">
    <location>
        <begin position="157"/>
        <end position="181"/>
    </location>
</feature>
<feature type="transmembrane region" description="Helical" evidence="1">
    <location>
        <begin position="115"/>
        <end position="137"/>
    </location>
</feature>
<feature type="transmembrane region" description="Helical" evidence="1">
    <location>
        <begin position="187"/>
        <end position="209"/>
    </location>
</feature>
<evidence type="ECO:0000256" key="2">
    <source>
        <dbReference type="SAM" id="SignalP"/>
    </source>
</evidence>
<keyword evidence="2" id="KW-0732">Signal</keyword>
<feature type="signal peptide" evidence="2">
    <location>
        <begin position="1"/>
        <end position="31"/>
    </location>
</feature>
<dbReference type="OrthoDB" id="10437252at2759"/>
<dbReference type="RefSeq" id="XP_035659270.1">
    <property type="nucleotide sequence ID" value="XM_035803377.1"/>
</dbReference>
<gene>
    <name evidence="4" type="primary">LOC118404309</name>
</gene>
<feature type="transmembrane region" description="Helical" evidence="1">
    <location>
        <begin position="87"/>
        <end position="109"/>
    </location>
</feature>
<feature type="transmembrane region" description="Helical" evidence="1">
    <location>
        <begin position="55"/>
        <end position="75"/>
    </location>
</feature>
<accession>A0A9J7HJ18</accession>
<keyword evidence="1" id="KW-1133">Transmembrane helix</keyword>
<keyword evidence="1" id="KW-0812">Transmembrane</keyword>
<dbReference type="KEGG" id="bfo:118404309"/>
<evidence type="ECO:0000313" key="4">
    <source>
        <dbReference type="RefSeq" id="XP_035659270.1"/>
    </source>
</evidence>
<feature type="chain" id="PRO_5039909751" evidence="2">
    <location>
        <begin position="32"/>
        <end position="228"/>
    </location>
</feature>
<dbReference type="AlphaFoldDB" id="A0A9J7HJ18"/>